<feature type="binding site" evidence="7">
    <location>
        <position position="400"/>
    </location>
    <ligand>
        <name>deamido-NAD(+)</name>
        <dbReference type="ChEBI" id="CHEBI:58437"/>
        <note>ligand shared between two neighboring subunits</note>
    </ligand>
</feature>
<dbReference type="SUPFAM" id="SSF56317">
    <property type="entry name" value="Carbon-nitrogen hydrolase"/>
    <property type="match status" value="1"/>
</dbReference>
<dbReference type="Pfam" id="PF00795">
    <property type="entry name" value="CN_hydrolase"/>
    <property type="match status" value="1"/>
</dbReference>
<dbReference type="GO" id="GO:0005737">
    <property type="term" value="C:cytoplasm"/>
    <property type="evidence" value="ECO:0007669"/>
    <property type="project" value="InterPro"/>
</dbReference>
<protein>
    <recommendedName>
        <fullName evidence="7 8">Glutamine-dependent NAD(+) synthetase</fullName>
        <ecNumber evidence="7 8">6.3.5.1</ecNumber>
    </recommendedName>
    <alternativeName>
        <fullName evidence="7 8">NAD(+) synthase [glutamine-hydrolyzing]</fullName>
    </alternativeName>
</protein>
<dbReference type="EMBL" id="QQAX01000001">
    <property type="protein sequence ID" value="RDI48798.1"/>
    <property type="molecule type" value="Genomic_DNA"/>
</dbReference>
<feature type="active site" description="Proton acceptor; for glutaminase activity" evidence="7">
    <location>
        <position position="45"/>
    </location>
</feature>
<feature type="active site" description="For glutaminase activity" evidence="7">
    <location>
        <position position="112"/>
    </location>
</feature>
<dbReference type="InterPro" id="IPR003010">
    <property type="entry name" value="C-N_Hydrolase"/>
</dbReference>
<dbReference type="Proteomes" id="UP000254720">
    <property type="component" value="Unassembled WGS sequence"/>
</dbReference>
<dbReference type="AlphaFoldDB" id="A0A370GYR9"/>
<keyword evidence="6 7" id="KW-0520">NAD</keyword>
<feature type="binding site" evidence="7">
    <location>
        <position position="371"/>
    </location>
    <ligand>
        <name>deamido-NAD(+)</name>
        <dbReference type="ChEBI" id="CHEBI:58437"/>
        <note>ligand shared between two neighboring subunits</note>
    </ligand>
</feature>
<comment type="pathway">
    <text evidence="1 7 8">Cofactor biosynthesis; NAD(+) biosynthesis; NAD(+) from deamido-NAD(+) (L-Gln route): step 1/1.</text>
</comment>
<dbReference type="GO" id="GO:0009435">
    <property type="term" value="P:NAD+ biosynthetic process"/>
    <property type="evidence" value="ECO:0007669"/>
    <property type="project" value="UniProtKB-UniRule"/>
</dbReference>
<dbReference type="InterPro" id="IPR003694">
    <property type="entry name" value="NAD_synthase"/>
</dbReference>
<dbReference type="PIRSF" id="PIRSF006630">
    <property type="entry name" value="NADS_GAT"/>
    <property type="match status" value="1"/>
</dbReference>
<feature type="active site" description="Nucleophile; for glutaminase activity" evidence="7">
    <location>
        <position position="148"/>
    </location>
</feature>
<dbReference type="InterPro" id="IPR022310">
    <property type="entry name" value="NAD/GMP_synthase"/>
</dbReference>
<comment type="caution">
    <text evidence="7">Lacks conserved residue(s) required for the propagation of feature annotation.</text>
</comment>
<sequence length="539" mass="59513">MAKLRIVLAQLNLKVGDIEGNLQKHIKAAVTARDALSADIIVFPELSITGYPPEDLLLRKAFIQQAETALQTFIAEIRGIYCLVSHPQSTARGLYNACTLIYNGEILGTYAKRHLPNYGVFDEYRYFTPGDTPCVVPIKGIPTGLVICEDIWFPEPVQLAAAKGARLILSPNASPFEVNKHEQRMAVLSGRAKENRIPIIYVNNTGGQDELIFDGGSMTIDQEGKLCQFAGFFNETLLPVDIDFTSDQSRMASAAITLSEQNEKIYQALVLGLRDYIEKNYFPGVLVGVSGGIDSALTLAIAVDALGKDRVRAIFMPSRFSADISREDAENVAQHLGVKLETISIEPVYKSFLTSLAPAFTGRNPDVTEENIQARCRAIILMALSNKYGHMVLTTGNRSEIAVGYCTLYGDMAGGFAVLKDIPKTRVYDLAKYRNTLHPVIPERTIVRAPTAELAPNQKDEDSLPPYPLLDKILECYLNQGQSIDEIIGQGFNPGTVKKVVNLIHKNEYKRRQAAIGPRINHKSFGKDWRYPITSGFKG</sequence>
<evidence type="ECO:0000256" key="2">
    <source>
        <dbReference type="ARBA" id="ARBA00007145"/>
    </source>
</evidence>
<evidence type="ECO:0000256" key="4">
    <source>
        <dbReference type="ARBA" id="ARBA00022741"/>
    </source>
</evidence>
<dbReference type="GO" id="GO:0003952">
    <property type="term" value="F:NAD+ synthase (glutamine-hydrolyzing) activity"/>
    <property type="evidence" value="ECO:0007669"/>
    <property type="project" value="UniProtKB-UniRule"/>
</dbReference>
<organism evidence="11 12">
    <name type="scientific">Aquicella lusitana</name>
    <dbReference type="NCBI Taxonomy" id="254246"/>
    <lineage>
        <taxon>Bacteria</taxon>
        <taxon>Pseudomonadati</taxon>
        <taxon>Pseudomonadota</taxon>
        <taxon>Gammaproteobacteria</taxon>
        <taxon>Legionellales</taxon>
        <taxon>Coxiellaceae</taxon>
        <taxon>Aquicella</taxon>
    </lineage>
</organism>
<feature type="binding site" evidence="7">
    <location>
        <position position="118"/>
    </location>
    <ligand>
        <name>L-glutamine</name>
        <dbReference type="ChEBI" id="CHEBI:58359"/>
    </ligand>
</feature>
<dbReference type="Gene3D" id="3.40.50.620">
    <property type="entry name" value="HUPs"/>
    <property type="match status" value="1"/>
</dbReference>
<dbReference type="NCBIfam" id="TIGR00552">
    <property type="entry name" value="nadE"/>
    <property type="match status" value="1"/>
</dbReference>
<dbReference type="GO" id="GO:0005524">
    <property type="term" value="F:ATP binding"/>
    <property type="evidence" value="ECO:0007669"/>
    <property type="project" value="UniProtKB-UniRule"/>
</dbReference>
<dbReference type="EC" id="6.3.5.1" evidence="7 8"/>
<comment type="function">
    <text evidence="7">Catalyzes the ATP-dependent amidation of deamido-NAD to form NAD. Uses L-glutamine as a nitrogen source.</text>
</comment>
<dbReference type="CDD" id="cd07570">
    <property type="entry name" value="GAT_Gln-NAD-synth"/>
    <property type="match status" value="1"/>
</dbReference>
<comment type="similarity">
    <text evidence="9">Belongs to the NAD synthetase family.</text>
</comment>
<keyword evidence="4 7" id="KW-0547">Nucleotide-binding</keyword>
<dbReference type="HAMAP" id="MF_02090">
    <property type="entry name" value="NadE_glutamine_dep"/>
    <property type="match status" value="1"/>
</dbReference>
<feature type="binding site" evidence="7">
    <location>
        <position position="180"/>
    </location>
    <ligand>
        <name>L-glutamine</name>
        <dbReference type="ChEBI" id="CHEBI:58359"/>
    </ligand>
</feature>
<evidence type="ECO:0000313" key="11">
    <source>
        <dbReference type="EMBL" id="RDI48798.1"/>
    </source>
</evidence>
<dbReference type="PROSITE" id="PS50263">
    <property type="entry name" value="CN_HYDROLASE"/>
    <property type="match status" value="1"/>
</dbReference>
<feature type="domain" description="CN hydrolase" evidence="10">
    <location>
        <begin position="4"/>
        <end position="244"/>
    </location>
</feature>
<feature type="binding site" evidence="7">
    <location>
        <position position="510"/>
    </location>
    <ligand>
        <name>deamido-NAD(+)</name>
        <dbReference type="ChEBI" id="CHEBI:58437"/>
        <note>ligand shared between two neighboring subunits</note>
    </ligand>
</feature>
<dbReference type="PANTHER" id="PTHR23090:SF9">
    <property type="entry name" value="GLUTAMINE-DEPENDENT NAD(+) SYNTHETASE"/>
    <property type="match status" value="1"/>
</dbReference>
<dbReference type="InterPro" id="IPR014445">
    <property type="entry name" value="Gln-dep_NAD_synthase"/>
</dbReference>
<dbReference type="InterPro" id="IPR014729">
    <property type="entry name" value="Rossmann-like_a/b/a_fold"/>
</dbReference>
<keyword evidence="3 7" id="KW-0436">Ligase</keyword>
<dbReference type="FunFam" id="3.40.50.620:FF:000106">
    <property type="entry name" value="Glutamine-dependent NAD(+) synthetase"/>
    <property type="match status" value="1"/>
</dbReference>
<accession>A0A370GYR9</accession>
<name>A0A370GYR9_9COXI</name>
<dbReference type="OrthoDB" id="9760188at2"/>
<keyword evidence="5 7" id="KW-0067">ATP-binding</keyword>
<evidence type="ECO:0000256" key="5">
    <source>
        <dbReference type="ARBA" id="ARBA00022840"/>
    </source>
</evidence>
<evidence type="ECO:0000256" key="6">
    <source>
        <dbReference type="ARBA" id="ARBA00023027"/>
    </source>
</evidence>
<comment type="similarity">
    <text evidence="2 7 8">In the C-terminal section; belongs to the NAD synthetase family.</text>
</comment>
<comment type="catalytic activity">
    <reaction evidence="7 8">
        <text>deamido-NAD(+) + L-glutamine + ATP + H2O = L-glutamate + AMP + diphosphate + NAD(+) + H(+)</text>
        <dbReference type="Rhea" id="RHEA:24384"/>
        <dbReference type="ChEBI" id="CHEBI:15377"/>
        <dbReference type="ChEBI" id="CHEBI:15378"/>
        <dbReference type="ChEBI" id="CHEBI:29985"/>
        <dbReference type="ChEBI" id="CHEBI:30616"/>
        <dbReference type="ChEBI" id="CHEBI:33019"/>
        <dbReference type="ChEBI" id="CHEBI:57540"/>
        <dbReference type="ChEBI" id="CHEBI:58359"/>
        <dbReference type="ChEBI" id="CHEBI:58437"/>
        <dbReference type="ChEBI" id="CHEBI:456215"/>
        <dbReference type="EC" id="6.3.5.1"/>
    </reaction>
</comment>
<evidence type="ECO:0000256" key="1">
    <source>
        <dbReference type="ARBA" id="ARBA00005188"/>
    </source>
</evidence>
<keyword evidence="12" id="KW-1185">Reference proteome</keyword>
<dbReference type="GO" id="GO:0004359">
    <property type="term" value="F:glutaminase activity"/>
    <property type="evidence" value="ECO:0007669"/>
    <property type="project" value="InterPro"/>
</dbReference>
<dbReference type="InterPro" id="IPR036526">
    <property type="entry name" value="C-N_Hydrolase_sf"/>
</dbReference>
<feature type="binding site" evidence="7">
    <location>
        <position position="395"/>
    </location>
    <ligand>
        <name>ATP</name>
        <dbReference type="ChEBI" id="CHEBI:30616"/>
    </ligand>
</feature>
<reference evidence="11 12" key="1">
    <citation type="submission" date="2018-07" db="EMBL/GenBank/DDBJ databases">
        <title>Genomic Encyclopedia of Type Strains, Phase IV (KMG-IV): sequencing the most valuable type-strain genomes for metagenomic binning, comparative biology and taxonomic classification.</title>
        <authorList>
            <person name="Goeker M."/>
        </authorList>
    </citation>
    <scope>NUCLEOTIDE SEQUENCE [LARGE SCALE GENOMIC DNA]</scope>
    <source>
        <strain evidence="11 12">DSM 16500</strain>
    </source>
</reference>
<feature type="binding site" evidence="7">
    <location>
        <begin position="288"/>
        <end position="295"/>
    </location>
    <ligand>
        <name>ATP</name>
        <dbReference type="ChEBI" id="CHEBI:30616"/>
    </ligand>
</feature>
<dbReference type="CDD" id="cd00553">
    <property type="entry name" value="NAD_synthase"/>
    <property type="match status" value="1"/>
</dbReference>
<dbReference type="Pfam" id="PF02540">
    <property type="entry name" value="NAD_synthase"/>
    <property type="match status" value="1"/>
</dbReference>
<evidence type="ECO:0000313" key="12">
    <source>
        <dbReference type="Proteomes" id="UP000254720"/>
    </source>
</evidence>
<evidence type="ECO:0000259" key="10">
    <source>
        <dbReference type="PROSITE" id="PS50263"/>
    </source>
</evidence>
<dbReference type="GO" id="GO:0008795">
    <property type="term" value="F:NAD+ synthase activity"/>
    <property type="evidence" value="ECO:0007669"/>
    <property type="project" value="UniProtKB-UniRule"/>
</dbReference>
<feature type="binding site" evidence="7">
    <location>
        <position position="174"/>
    </location>
    <ligand>
        <name>L-glutamine</name>
        <dbReference type="ChEBI" id="CHEBI:58359"/>
    </ligand>
</feature>
<proteinExistence type="inferred from homology"/>
<evidence type="ECO:0000256" key="8">
    <source>
        <dbReference type="PIRNR" id="PIRNR006630"/>
    </source>
</evidence>
<evidence type="ECO:0000256" key="3">
    <source>
        <dbReference type="ARBA" id="ARBA00022598"/>
    </source>
</evidence>
<dbReference type="SUPFAM" id="SSF52402">
    <property type="entry name" value="Adenine nucleotide alpha hydrolases-like"/>
    <property type="match status" value="1"/>
</dbReference>
<dbReference type="UniPathway" id="UPA00253">
    <property type="reaction ID" value="UER00334"/>
</dbReference>
<dbReference type="PANTHER" id="PTHR23090">
    <property type="entry name" value="NH 3 /GLUTAMINE-DEPENDENT NAD + SYNTHETASE"/>
    <property type="match status" value="1"/>
</dbReference>
<evidence type="ECO:0000256" key="7">
    <source>
        <dbReference type="HAMAP-Rule" id="MF_02090"/>
    </source>
</evidence>
<comment type="caution">
    <text evidence="11">The sequence shown here is derived from an EMBL/GenBank/DDBJ whole genome shotgun (WGS) entry which is preliminary data.</text>
</comment>
<gene>
    <name evidence="7" type="primary">nadE</name>
    <name evidence="11" type="ORF">C8D86_10177</name>
</gene>
<dbReference type="Gene3D" id="3.60.110.10">
    <property type="entry name" value="Carbon-nitrogen hydrolase"/>
    <property type="match status" value="1"/>
</dbReference>
<dbReference type="NCBIfam" id="NF010588">
    <property type="entry name" value="PRK13981.1"/>
    <property type="match status" value="1"/>
</dbReference>
<evidence type="ECO:0000256" key="9">
    <source>
        <dbReference type="RuleBase" id="RU003811"/>
    </source>
</evidence>
<dbReference type="RefSeq" id="WP_114833313.1">
    <property type="nucleotide sequence ID" value="NZ_LR699114.1"/>
</dbReference>